<evidence type="ECO:0000259" key="1">
    <source>
        <dbReference type="Pfam" id="PF13456"/>
    </source>
</evidence>
<dbReference type="PANTHER" id="PTHR47074">
    <property type="entry name" value="BNAC02G40300D PROTEIN"/>
    <property type="match status" value="1"/>
</dbReference>
<reference evidence="2" key="1">
    <citation type="journal article" date="2023" name="Plant J.">
        <title>Genome sequences and population genomics provide insights into the demographic history, inbreeding, and mutation load of two 'living fossil' tree species of Dipteronia.</title>
        <authorList>
            <person name="Feng Y."/>
            <person name="Comes H.P."/>
            <person name="Chen J."/>
            <person name="Zhu S."/>
            <person name="Lu R."/>
            <person name="Zhang X."/>
            <person name="Li P."/>
            <person name="Qiu J."/>
            <person name="Olsen K.M."/>
            <person name="Qiu Y."/>
        </authorList>
    </citation>
    <scope>NUCLEOTIDE SEQUENCE</scope>
    <source>
        <strain evidence="2">NBL</strain>
    </source>
</reference>
<dbReference type="PANTHER" id="PTHR47074:SF11">
    <property type="entry name" value="REVERSE TRANSCRIPTASE-LIKE PROTEIN"/>
    <property type="match status" value="1"/>
</dbReference>
<dbReference type="InterPro" id="IPR036397">
    <property type="entry name" value="RNaseH_sf"/>
</dbReference>
<protein>
    <recommendedName>
        <fullName evidence="1">RNase H type-1 domain-containing protein</fullName>
    </recommendedName>
</protein>
<dbReference type="GO" id="GO:0004523">
    <property type="term" value="F:RNA-DNA hybrid ribonuclease activity"/>
    <property type="evidence" value="ECO:0007669"/>
    <property type="project" value="InterPro"/>
</dbReference>
<proteinExistence type="predicted"/>
<feature type="domain" description="RNase H type-1" evidence="1">
    <location>
        <begin position="6"/>
        <end position="96"/>
    </location>
</feature>
<dbReference type="InterPro" id="IPR052929">
    <property type="entry name" value="RNase_H-like_EbsB-rel"/>
</dbReference>
<dbReference type="CDD" id="cd06222">
    <property type="entry name" value="RNase_H_like"/>
    <property type="match status" value="1"/>
</dbReference>
<evidence type="ECO:0000313" key="2">
    <source>
        <dbReference type="EMBL" id="KAK3212629.1"/>
    </source>
</evidence>
<keyword evidence="3" id="KW-1185">Reference proteome</keyword>
<accession>A0AAE0E6F5</accession>
<comment type="caution">
    <text evidence="2">The sequence shown here is derived from an EMBL/GenBank/DDBJ whole genome shotgun (WGS) entry which is preliminary data.</text>
</comment>
<dbReference type="EMBL" id="JANJYJ010000005">
    <property type="protein sequence ID" value="KAK3212629.1"/>
    <property type="molecule type" value="Genomic_DNA"/>
</dbReference>
<dbReference type="Proteomes" id="UP001281410">
    <property type="component" value="Unassembled WGS sequence"/>
</dbReference>
<sequence>MASSSQVFAAIFNAQVAKAMAILRAIMFSNDCGLFPCVLESDAEVVNWIKKGSHLASASGVILSDISNLSAERNGLSMNFVPRQANQVAHSLARKALRSITYIFWMEEVPVYATNLVQADMPV</sequence>
<evidence type="ECO:0000313" key="3">
    <source>
        <dbReference type="Proteomes" id="UP001281410"/>
    </source>
</evidence>
<dbReference type="GO" id="GO:0003676">
    <property type="term" value="F:nucleic acid binding"/>
    <property type="evidence" value="ECO:0007669"/>
    <property type="project" value="InterPro"/>
</dbReference>
<dbReference type="SUPFAM" id="SSF53098">
    <property type="entry name" value="Ribonuclease H-like"/>
    <property type="match status" value="1"/>
</dbReference>
<gene>
    <name evidence="2" type="ORF">Dsin_017335</name>
</gene>
<dbReference type="InterPro" id="IPR012337">
    <property type="entry name" value="RNaseH-like_sf"/>
</dbReference>
<dbReference type="Gene3D" id="3.30.420.10">
    <property type="entry name" value="Ribonuclease H-like superfamily/Ribonuclease H"/>
    <property type="match status" value="1"/>
</dbReference>
<dbReference type="Pfam" id="PF13456">
    <property type="entry name" value="RVT_3"/>
    <property type="match status" value="1"/>
</dbReference>
<dbReference type="InterPro" id="IPR002156">
    <property type="entry name" value="RNaseH_domain"/>
</dbReference>
<organism evidence="2 3">
    <name type="scientific">Dipteronia sinensis</name>
    <dbReference type="NCBI Taxonomy" id="43782"/>
    <lineage>
        <taxon>Eukaryota</taxon>
        <taxon>Viridiplantae</taxon>
        <taxon>Streptophyta</taxon>
        <taxon>Embryophyta</taxon>
        <taxon>Tracheophyta</taxon>
        <taxon>Spermatophyta</taxon>
        <taxon>Magnoliopsida</taxon>
        <taxon>eudicotyledons</taxon>
        <taxon>Gunneridae</taxon>
        <taxon>Pentapetalae</taxon>
        <taxon>rosids</taxon>
        <taxon>malvids</taxon>
        <taxon>Sapindales</taxon>
        <taxon>Sapindaceae</taxon>
        <taxon>Hippocastanoideae</taxon>
        <taxon>Acereae</taxon>
        <taxon>Dipteronia</taxon>
    </lineage>
</organism>
<name>A0AAE0E6F5_9ROSI</name>
<dbReference type="InterPro" id="IPR044730">
    <property type="entry name" value="RNase_H-like_dom_plant"/>
</dbReference>
<dbReference type="AlphaFoldDB" id="A0AAE0E6F5"/>